<dbReference type="EMBL" id="QTZN02000007">
    <property type="protein sequence ID" value="MVB06341.1"/>
    <property type="molecule type" value="Genomic_DNA"/>
</dbReference>
<protein>
    <submittedName>
        <fullName evidence="2">MBL fold metallo-hydrolase</fullName>
    </submittedName>
</protein>
<keyword evidence="2" id="KW-0378">Hydrolase</keyword>
<name>A0A7M4D3A7_9BACT</name>
<dbReference type="PANTHER" id="PTHR13754">
    <property type="entry name" value="METALLO-BETA-LACTAMASE SUPERFAMILY PROTEIN"/>
    <property type="match status" value="1"/>
</dbReference>
<proteinExistence type="predicted"/>
<feature type="domain" description="Metallo-beta-lactamase" evidence="1">
    <location>
        <begin position="50"/>
        <end position="96"/>
    </location>
</feature>
<dbReference type="Proteomes" id="UP000462449">
    <property type="component" value="Unassembled WGS sequence"/>
</dbReference>
<dbReference type="SUPFAM" id="SSF56281">
    <property type="entry name" value="Metallo-hydrolase/oxidoreductase"/>
    <property type="match status" value="1"/>
</dbReference>
<dbReference type="InterPro" id="IPR052926">
    <property type="entry name" value="Metallo-beta-lactamase_dom"/>
</dbReference>
<dbReference type="InterPro" id="IPR001279">
    <property type="entry name" value="Metallo-B-lactamas"/>
</dbReference>
<evidence type="ECO:0000313" key="2">
    <source>
        <dbReference type="EMBL" id="MUP37136.1"/>
    </source>
</evidence>
<dbReference type="GO" id="GO:0016740">
    <property type="term" value="F:transferase activity"/>
    <property type="evidence" value="ECO:0007669"/>
    <property type="project" value="TreeGrafter"/>
</dbReference>
<comment type="caution">
    <text evidence="2">The sequence shown here is derived from an EMBL/GenBank/DDBJ whole genome shotgun (WGS) entry which is preliminary data.</text>
</comment>
<reference evidence="3 4" key="1">
    <citation type="submission" date="2019-11" db="EMBL/GenBank/DDBJ databases">
        <title>Draft genome sequence of Labilibaculum sp. strain SYP isolated from Black Sea.</title>
        <authorList>
            <person name="Yadav S."/>
            <person name="Villanueva L."/>
        </authorList>
    </citation>
    <scope>NUCLEOTIDE SEQUENCE [LARGE SCALE GENOMIC DNA]</scope>
    <source>
        <strain evidence="3 4">44</strain>
    </source>
</reference>
<dbReference type="GO" id="GO:0016787">
    <property type="term" value="F:hydrolase activity"/>
    <property type="evidence" value="ECO:0007669"/>
    <property type="project" value="UniProtKB-KW"/>
</dbReference>
<reference evidence="2 5" key="2">
    <citation type="submission" date="2019-12" db="EMBL/GenBank/DDBJ databases">
        <title>Draft genome sequence of Labilibaculum sp. strain 44 isolated from deep waters of Black Sea.</title>
        <authorList>
            <person name="Yadav S."/>
            <person name="Villanueva L."/>
        </authorList>
    </citation>
    <scope>NUCLEOTIDE SEQUENCE [LARGE SCALE GENOMIC DNA]</scope>
    <source>
        <strain evidence="2 5">44</strain>
    </source>
</reference>
<dbReference type="EMBL" id="WOTW01000007">
    <property type="protein sequence ID" value="MUP37136.1"/>
    <property type="molecule type" value="Genomic_DNA"/>
</dbReference>
<dbReference type="Proteomes" id="UP000285951">
    <property type="component" value="Unassembled WGS sequence"/>
</dbReference>
<evidence type="ECO:0000313" key="5">
    <source>
        <dbReference type="Proteomes" id="UP000462449"/>
    </source>
</evidence>
<gene>
    <name evidence="3" type="ORF">DWB62_004855</name>
    <name evidence="2" type="ORF">GNY23_04855</name>
</gene>
<dbReference type="OrthoDB" id="9803916at2"/>
<dbReference type="Pfam" id="PF00753">
    <property type="entry name" value="Lactamase_B"/>
    <property type="match status" value="1"/>
</dbReference>
<dbReference type="InterPro" id="IPR036866">
    <property type="entry name" value="RibonucZ/Hydroxyglut_hydro"/>
</dbReference>
<accession>A0A7M4D3A7</accession>
<evidence type="ECO:0000313" key="4">
    <source>
        <dbReference type="Proteomes" id="UP000285951"/>
    </source>
</evidence>
<sequence length="287" mass="32008">MPTEAFGLNRRGILDLVLLFGFLKEKRYKMIVKILVDNTAKDGFEAVHGFSAVIEADEKILFDVGPNSLFIENAGKMGVDLDKINTLVLSHGHWDHGDGLQFVSGKRLITHPDSFSLRFRKESKTTVGLKMTRKEIAAQFELKESKLPVWISEEMVYLGEIPRLNDFESQSTTFLLEDGSLDFVADDSALAIKSEKGLIVISGCAHAGICNTVAYAKEVCGEDKVYAVLGGFHLKKLDEVFQKTAGFFQEEKLEILGATHCTSFLVQDEFKKYFKTINLEAGVEVEL</sequence>
<organism evidence="2 5">
    <name type="scientific">Labilibaculum euxinus</name>
    <dbReference type="NCBI Taxonomy" id="2686357"/>
    <lineage>
        <taxon>Bacteria</taxon>
        <taxon>Pseudomonadati</taxon>
        <taxon>Bacteroidota</taxon>
        <taxon>Bacteroidia</taxon>
        <taxon>Marinilabiliales</taxon>
        <taxon>Marinifilaceae</taxon>
        <taxon>Labilibaculum</taxon>
    </lineage>
</organism>
<dbReference type="CDD" id="cd07713">
    <property type="entry name" value="DHPS-like_MBL-fold"/>
    <property type="match status" value="1"/>
</dbReference>
<dbReference type="AlphaFoldDB" id="A0A7M4D3A7"/>
<keyword evidence="4" id="KW-1185">Reference proteome</keyword>
<dbReference type="Gene3D" id="3.60.15.10">
    <property type="entry name" value="Ribonuclease Z/Hydroxyacylglutathione hydrolase-like"/>
    <property type="match status" value="1"/>
</dbReference>
<evidence type="ECO:0000259" key="1">
    <source>
        <dbReference type="Pfam" id="PF00753"/>
    </source>
</evidence>
<evidence type="ECO:0000313" key="3">
    <source>
        <dbReference type="EMBL" id="MVB06341.1"/>
    </source>
</evidence>
<dbReference type="InterPro" id="IPR041712">
    <property type="entry name" value="DHPS-like_MBL-fold"/>
</dbReference>
<dbReference type="PANTHER" id="PTHR13754:SF18">
    <property type="entry name" value="7,8-DIHYDROPTERIN-6-METHYL-4-(BETA-D-RIBOFURANOSYL)-AMINOBENZENE-5'-PHOSPHATE SYNTHASE"/>
    <property type="match status" value="1"/>
</dbReference>